<reference evidence="6 7" key="1">
    <citation type="submission" date="2019-02" db="EMBL/GenBank/DDBJ databases">
        <title>Deep-cultivation of Planctomycetes and their phenomic and genomic characterization uncovers novel biology.</title>
        <authorList>
            <person name="Wiegand S."/>
            <person name="Jogler M."/>
            <person name="Boedeker C."/>
            <person name="Pinto D."/>
            <person name="Vollmers J."/>
            <person name="Rivas-Marin E."/>
            <person name="Kohn T."/>
            <person name="Peeters S.H."/>
            <person name="Heuer A."/>
            <person name="Rast P."/>
            <person name="Oberbeckmann S."/>
            <person name="Bunk B."/>
            <person name="Jeske O."/>
            <person name="Meyerdierks A."/>
            <person name="Storesund J.E."/>
            <person name="Kallscheuer N."/>
            <person name="Luecker S."/>
            <person name="Lage O.M."/>
            <person name="Pohl T."/>
            <person name="Merkel B.J."/>
            <person name="Hornburger P."/>
            <person name="Mueller R.-W."/>
            <person name="Bruemmer F."/>
            <person name="Labrenz M."/>
            <person name="Spormann A.M."/>
            <person name="Op den Camp H."/>
            <person name="Overmann J."/>
            <person name="Amann R."/>
            <person name="Jetten M.S.M."/>
            <person name="Mascher T."/>
            <person name="Medema M.H."/>
            <person name="Devos D.P."/>
            <person name="Kaster A.-K."/>
            <person name="Ovreas L."/>
            <person name="Rohde M."/>
            <person name="Galperin M.Y."/>
            <person name="Jogler C."/>
        </authorList>
    </citation>
    <scope>NUCLEOTIDE SEQUENCE [LARGE SCALE GENOMIC DNA]</scope>
    <source>
        <strain evidence="6 7">TBK1r</strain>
    </source>
</reference>
<keyword evidence="2" id="KW-0812">Transmembrane</keyword>
<keyword evidence="3" id="KW-1133">Transmembrane helix</keyword>
<evidence type="ECO:0000256" key="5">
    <source>
        <dbReference type="SAM" id="Coils"/>
    </source>
</evidence>
<dbReference type="EMBL" id="CP036432">
    <property type="protein sequence ID" value="QDV81740.1"/>
    <property type="molecule type" value="Genomic_DNA"/>
</dbReference>
<feature type="coiled-coil region" evidence="5">
    <location>
        <begin position="68"/>
        <end position="119"/>
    </location>
</feature>
<sequence length="181" mass="20088">MLCAAVGRLVVCRRPFPSITIRRSLSSVAGNAIAEVTGRINVLADTFDDGEVLQEGTLIAQIDPRDNQSALDAAKADLQSQREQLEEISRSMSNVADLIALREEQVAIAKSELDRLRELSDRNNGSRSELERAASSHLESKTALQNLQNELRLDRRPLVAGHQYFDAEHDRTGFTCRNFGQ</sequence>
<evidence type="ECO:0000256" key="2">
    <source>
        <dbReference type="ARBA" id="ARBA00022692"/>
    </source>
</evidence>
<evidence type="ECO:0000313" key="6">
    <source>
        <dbReference type="EMBL" id="QDV81740.1"/>
    </source>
</evidence>
<evidence type="ECO:0000313" key="7">
    <source>
        <dbReference type="Proteomes" id="UP000318081"/>
    </source>
</evidence>
<dbReference type="PANTHER" id="PTHR30386:SF26">
    <property type="entry name" value="TRANSPORT PROTEIN COMB"/>
    <property type="match status" value="1"/>
</dbReference>
<keyword evidence="4" id="KW-0472">Membrane</keyword>
<proteinExistence type="predicted"/>
<name>A0ABX5XK52_9BACT</name>
<accession>A0ABX5XK52</accession>
<gene>
    <name evidence="6" type="ORF">TBK1r_06600</name>
</gene>
<keyword evidence="5" id="KW-0175">Coiled coil</keyword>
<evidence type="ECO:0000256" key="3">
    <source>
        <dbReference type="ARBA" id="ARBA00022989"/>
    </source>
</evidence>
<keyword evidence="7" id="KW-1185">Reference proteome</keyword>
<dbReference type="InterPro" id="IPR050739">
    <property type="entry name" value="MFP"/>
</dbReference>
<dbReference type="SUPFAM" id="SSF111369">
    <property type="entry name" value="HlyD-like secretion proteins"/>
    <property type="match status" value="1"/>
</dbReference>
<protein>
    <submittedName>
        <fullName evidence="6">Efflux pump membrane fusion protein</fullName>
    </submittedName>
</protein>
<organism evidence="6 7">
    <name type="scientific">Stieleria magnilauensis</name>
    <dbReference type="NCBI Taxonomy" id="2527963"/>
    <lineage>
        <taxon>Bacteria</taxon>
        <taxon>Pseudomonadati</taxon>
        <taxon>Planctomycetota</taxon>
        <taxon>Planctomycetia</taxon>
        <taxon>Pirellulales</taxon>
        <taxon>Pirellulaceae</taxon>
        <taxon>Stieleria</taxon>
    </lineage>
</organism>
<dbReference type="Gene3D" id="1.10.287.470">
    <property type="entry name" value="Helix hairpin bin"/>
    <property type="match status" value="1"/>
</dbReference>
<dbReference type="PANTHER" id="PTHR30386">
    <property type="entry name" value="MEMBRANE FUSION SUBUNIT OF EMRAB-TOLC MULTIDRUG EFFLUX PUMP"/>
    <property type="match status" value="1"/>
</dbReference>
<dbReference type="Proteomes" id="UP000318081">
    <property type="component" value="Chromosome"/>
</dbReference>
<evidence type="ECO:0000256" key="4">
    <source>
        <dbReference type="ARBA" id="ARBA00023136"/>
    </source>
</evidence>
<comment type="subcellular location">
    <subcellularLocation>
        <location evidence="1">Membrane</location>
        <topology evidence="1">Single-pass membrane protein</topology>
    </subcellularLocation>
</comment>
<dbReference type="Gene3D" id="2.40.50.100">
    <property type="match status" value="1"/>
</dbReference>
<evidence type="ECO:0000256" key="1">
    <source>
        <dbReference type="ARBA" id="ARBA00004167"/>
    </source>
</evidence>